<comment type="cofactor">
    <cofactor evidence="1">
        <name>Mo-molybdopterin</name>
        <dbReference type="ChEBI" id="CHEBI:71302"/>
    </cofactor>
</comment>
<evidence type="ECO:0000256" key="3">
    <source>
        <dbReference type="ARBA" id="ARBA00004569"/>
    </source>
</evidence>
<dbReference type="PRINTS" id="PR00407">
    <property type="entry name" value="EUMOPTERIN"/>
</dbReference>
<dbReference type="InterPro" id="IPR022407">
    <property type="entry name" value="OxRdtase_Mopterin_BS"/>
</dbReference>
<evidence type="ECO:0000256" key="5">
    <source>
        <dbReference type="ARBA" id="ARBA00004971"/>
    </source>
</evidence>
<proteinExistence type="inferred from homology"/>
<dbReference type="PROSITE" id="PS00191">
    <property type="entry name" value="CYTOCHROME_B5_1"/>
    <property type="match status" value="1"/>
</dbReference>
<comment type="similarity">
    <text evidence="15">Belongs to the cytochrome b5 family.</text>
</comment>
<dbReference type="GO" id="GO:0043546">
    <property type="term" value="F:molybdopterin cofactor binding"/>
    <property type="evidence" value="ECO:0007669"/>
    <property type="project" value="InterPro"/>
</dbReference>
<dbReference type="InterPro" id="IPR005066">
    <property type="entry name" value="MoCF_OxRdtse_dimer"/>
</dbReference>
<comment type="pathway">
    <text evidence="5">Energy metabolism; sulfur metabolism.</text>
</comment>
<dbReference type="InterPro" id="IPR018506">
    <property type="entry name" value="Cyt_B5_heme-BS"/>
</dbReference>
<dbReference type="AlphaFoldDB" id="A0AAN9TXP5"/>
<feature type="region of interest" description="Disordered" evidence="16">
    <location>
        <begin position="114"/>
        <end position="141"/>
    </location>
</feature>
<dbReference type="Gene3D" id="3.10.120.10">
    <property type="entry name" value="Cytochrome b5-like heme/steroid binding domain"/>
    <property type="match status" value="1"/>
</dbReference>
<protein>
    <recommendedName>
        <fullName evidence="14">Sulfite oxidase</fullName>
        <ecNumber evidence="7">1.8.3.1</ecNumber>
    </recommendedName>
</protein>
<evidence type="ECO:0000256" key="4">
    <source>
        <dbReference type="ARBA" id="ARBA00004678"/>
    </source>
</evidence>
<dbReference type="SUPFAM" id="SSF55856">
    <property type="entry name" value="Cytochrome b5-like heme/steroid binding domain"/>
    <property type="match status" value="1"/>
</dbReference>
<dbReference type="PANTHER" id="PTHR19372:SF7">
    <property type="entry name" value="SULFITE OXIDASE, MITOCHONDRIAL"/>
    <property type="match status" value="1"/>
</dbReference>
<gene>
    <name evidence="18" type="ORF">V9T40_006375</name>
</gene>
<dbReference type="EMBL" id="JBBCAQ010000014">
    <property type="protein sequence ID" value="KAK7598140.1"/>
    <property type="molecule type" value="Genomic_DNA"/>
</dbReference>
<evidence type="ECO:0000256" key="6">
    <source>
        <dbReference type="ARBA" id="ARBA00011738"/>
    </source>
</evidence>
<comment type="cofactor">
    <cofactor evidence="2">
        <name>heme b</name>
        <dbReference type="ChEBI" id="CHEBI:60344"/>
    </cofactor>
</comment>
<evidence type="ECO:0000256" key="16">
    <source>
        <dbReference type="SAM" id="MobiDB-lite"/>
    </source>
</evidence>
<comment type="subcellular location">
    <subcellularLocation>
        <location evidence="3">Mitochondrion intermembrane space</location>
    </subcellularLocation>
</comment>
<evidence type="ECO:0000256" key="13">
    <source>
        <dbReference type="ARBA" id="ARBA00023128"/>
    </source>
</evidence>
<sequence length="499" mass="55324">METINSVEAIMVRIGKCKKVKLEAEANGQKSTAYPIFSVTDVRKHTTKEDGIWVTYKDGVYNITDFVDGHPGGDVIMMAAGNAIDPFWNLYAVHKQPQILKILETYRIGTLSDADAEGDSSETLDPYAGDPKRNPSFIINSEKPYNGEPPLPMLVENFITPTDVFYVRNHLPVPQIDVEDYTLEIGGIGLRETSLTLDDLKTKFPKVSVTAAIQCAGNRRADMTKVKPVKGLNWNGGAIGNAVWSGAPLIDVLKFCGLTDLSKIRHIQFEGLDMDVTNVSYGASIPVEKLFNPHCDVILAYEMNGEPLPLDHGFPLRVIVPGVVGARNVKWLGRIILSEEESSSHWQQNDYKGFSPSIDWDTVDFKSAAAIQELPVISAICVPTNESNVKLKDGKLVVQGYAWSGGGCKILRVDITADKGKMWYTADIVNQEDAAAGRCWSWVLWKAEIPIDKNLKQTEIWAKAVDSNYNVQPESFENIWNLRGVLANAYHKIKINIVQ</sequence>
<evidence type="ECO:0000313" key="18">
    <source>
        <dbReference type="EMBL" id="KAK7598140.1"/>
    </source>
</evidence>
<dbReference type="GO" id="GO:0030151">
    <property type="term" value="F:molybdenum ion binding"/>
    <property type="evidence" value="ECO:0007669"/>
    <property type="project" value="InterPro"/>
</dbReference>
<evidence type="ECO:0000256" key="8">
    <source>
        <dbReference type="ARBA" id="ARBA00022505"/>
    </source>
</evidence>
<dbReference type="CDD" id="cd02111">
    <property type="entry name" value="eukary_SO_Moco"/>
    <property type="match status" value="1"/>
</dbReference>
<dbReference type="InterPro" id="IPR036374">
    <property type="entry name" value="OxRdtase_Mopterin-bd_sf"/>
</dbReference>
<dbReference type="SMART" id="SM01117">
    <property type="entry name" value="Cyt-b5"/>
    <property type="match status" value="1"/>
</dbReference>
<comment type="pathway">
    <text evidence="4">Sulfur metabolism.</text>
</comment>
<keyword evidence="19" id="KW-1185">Reference proteome</keyword>
<keyword evidence="10 15" id="KW-0479">Metal-binding</keyword>
<dbReference type="GO" id="GO:0020037">
    <property type="term" value="F:heme binding"/>
    <property type="evidence" value="ECO:0007669"/>
    <property type="project" value="UniProtKB-UniRule"/>
</dbReference>
<evidence type="ECO:0000256" key="9">
    <source>
        <dbReference type="ARBA" id="ARBA00022617"/>
    </source>
</evidence>
<feature type="domain" description="Cytochrome b5 heme-binding" evidence="17">
    <location>
        <begin position="34"/>
        <end position="112"/>
    </location>
</feature>
<keyword evidence="9 15" id="KW-0349">Heme</keyword>
<evidence type="ECO:0000256" key="12">
    <source>
        <dbReference type="ARBA" id="ARBA00023004"/>
    </source>
</evidence>
<dbReference type="InterPro" id="IPR000572">
    <property type="entry name" value="OxRdtase_Mopterin-bd_dom"/>
</dbReference>
<evidence type="ECO:0000256" key="10">
    <source>
        <dbReference type="ARBA" id="ARBA00022723"/>
    </source>
</evidence>
<dbReference type="GO" id="GO:0008482">
    <property type="term" value="F:sulfite oxidase activity"/>
    <property type="evidence" value="ECO:0007669"/>
    <property type="project" value="UniProtKB-EC"/>
</dbReference>
<evidence type="ECO:0000256" key="1">
    <source>
        <dbReference type="ARBA" id="ARBA00001924"/>
    </source>
</evidence>
<dbReference type="Pfam" id="PF00174">
    <property type="entry name" value="Oxidored_molyb"/>
    <property type="match status" value="1"/>
</dbReference>
<dbReference type="SUPFAM" id="SSF56524">
    <property type="entry name" value="Oxidoreductase molybdopterin-binding domain"/>
    <property type="match status" value="1"/>
</dbReference>
<dbReference type="InterPro" id="IPR001199">
    <property type="entry name" value="Cyt_B5-like_heme/steroid-bd"/>
</dbReference>
<keyword evidence="12 15" id="KW-0408">Iron</keyword>
<evidence type="ECO:0000256" key="2">
    <source>
        <dbReference type="ARBA" id="ARBA00001970"/>
    </source>
</evidence>
<dbReference type="FunFam" id="3.10.120.10:FF:000007">
    <property type="entry name" value="Sulfite oxidase, mitochondrial"/>
    <property type="match status" value="1"/>
</dbReference>
<dbReference type="Pfam" id="PF00173">
    <property type="entry name" value="Cyt-b5"/>
    <property type="match status" value="1"/>
</dbReference>
<evidence type="ECO:0000256" key="7">
    <source>
        <dbReference type="ARBA" id="ARBA00012505"/>
    </source>
</evidence>
<keyword evidence="13" id="KW-0496">Mitochondrion</keyword>
<dbReference type="GO" id="GO:0006790">
    <property type="term" value="P:sulfur compound metabolic process"/>
    <property type="evidence" value="ECO:0007669"/>
    <property type="project" value="TreeGrafter"/>
</dbReference>
<dbReference type="PROSITE" id="PS00559">
    <property type="entry name" value="MOLYBDOPTERIN_EUK"/>
    <property type="match status" value="1"/>
</dbReference>
<evidence type="ECO:0000256" key="11">
    <source>
        <dbReference type="ARBA" id="ARBA00023002"/>
    </source>
</evidence>
<dbReference type="SUPFAM" id="SSF81296">
    <property type="entry name" value="E set domains"/>
    <property type="match status" value="1"/>
</dbReference>
<dbReference type="FunFam" id="3.90.420.10:FF:000002">
    <property type="entry name" value="sulfite oxidase, mitochondrial"/>
    <property type="match status" value="1"/>
</dbReference>
<dbReference type="Proteomes" id="UP001367676">
    <property type="component" value="Unassembled WGS sequence"/>
</dbReference>
<dbReference type="FunFam" id="2.60.40.650:FF:000002">
    <property type="entry name" value="sulfite oxidase"/>
    <property type="match status" value="1"/>
</dbReference>
<dbReference type="GO" id="GO:0005758">
    <property type="term" value="C:mitochondrial intermembrane space"/>
    <property type="evidence" value="ECO:0007669"/>
    <property type="project" value="UniProtKB-SubCell"/>
</dbReference>
<dbReference type="Pfam" id="PF03404">
    <property type="entry name" value="Mo-co_dimer"/>
    <property type="match status" value="1"/>
</dbReference>
<dbReference type="Gene3D" id="3.90.420.10">
    <property type="entry name" value="Oxidoreductase, molybdopterin-binding domain"/>
    <property type="match status" value="1"/>
</dbReference>
<evidence type="ECO:0000313" key="19">
    <source>
        <dbReference type="Proteomes" id="UP001367676"/>
    </source>
</evidence>
<keyword evidence="11" id="KW-0560">Oxidoreductase</keyword>
<evidence type="ECO:0000256" key="14">
    <source>
        <dbReference type="ARBA" id="ARBA00070338"/>
    </source>
</evidence>
<dbReference type="PROSITE" id="PS50255">
    <property type="entry name" value="CYTOCHROME_B5_2"/>
    <property type="match status" value="1"/>
</dbReference>
<name>A0AAN9TXP5_9HEMI</name>
<dbReference type="EC" id="1.8.3.1" evidence="7"/>
<dbReference type="InterPro" id="IPR008335">
    <property type="entry name" value="Mopterin_OxRdtase_euk"/>
</dbReference>
<dbReference type="PANTHER" id="PTHR19372">
    <property type="entry name" value="SULFITE REDUCTASE"/>
    <property type="match status" value="1"/>
</dbReference>
<dbReference type="InterPro" id="IPR014756">
    <property type="entry name" value="Ig_E-set"/>
</dbReference>
<dbReference type="InterPro" id="IPR036400">
    <property type="entry name" value="Cyt_B5-like_heme/steroid_sf"/>
</dbReference>
<organism evidence="18 19">
    <name type="scientific">Parthenolecanium corni</name>
    <dbReference type="NCBI Taxonomy" id="536013"/>
    <lineage>
        <taxon>Eukaryota</taxon>
        <taxon>Metazoa</taxon>
        <taxon>Ecdysozoa</taxon>
        <taxon>Arthropoda</taxon>
        <taxon>Hexapoda</taxon>
        <taxon>Insecta</taxon>
        <taxon>Pterygota</taxon>
        <taxon>Neoptera</taxon>
        <taxon>Paraneoptera</taxon>
        <taxon>Hemiptera</taxon>
        <taxon>Sternorrhyncha</taxon>
        <taxon>Coccoidea</taxon>
        <taxon>Coccidae</taxon>
        <taxon>Parthenolecanium</taxon>
    </lineage>
</organism>
<reference evidence="18 19" key="1">
    <citation type="submission" date="2024-03" db="EMBL/GenBank/DDBJ databases">
        <title>Adaptation during the transition from Ophiocordyceps entomopathogen to insect associate is accompanied by gene loss and intensified selection.</title>
        <authorList>
            <person name="Ward C.M."/>
            <person name="Onetto C.A."/>
            <person name="Borneman A.R."/>
        </authorList>
    </citation>
    <scope>NUCLEOTIDE SEQUENCE [LARGE SCALE GENOMIC DNA]</scope>
    <source>
        <strain evidence="18">AWRI1</strain>
        <tissue evidence="18">Single Adult Female</tissue>
    </source>
</reference>
<evidence type="ECO:0000259" key="17">
    <source>
        <dbReference type="PROSITE" id="PS50255"/>
    </source>
</evidence>
<comment type="caution">
    <text evidence="18">The sequence shown here is derived from an EMBL/GenBank/DDBJ whole genome shotgun (WGS) entry which is preliminary data.</text>
</comment>
<keyword evidence="8" id="KW-0500">Molybdenum</keyword>
<accession>A0AAN9TXP5</accession>
<dbReference type="Gene3D" id="2.60.40.650">
    <property type="match status" value="1"/>
</dbReference>
<comment type="subunit">
    <text evidence="6">Homodimer.</text>
</comment>
<evidence type="ECO:0000256" key="15">
    <source>
        <dbReference type="RuleBase" id="RU362121"/>
    </source>
</evidence>